<evidence type="ECO:0000313" key="9">
    <source>
        <dbReference type="EMBL" id="MBI6874128.1"/>
    </source>
</evidence>
<evidence type="ECO:0000256" key="2">
    <source>
        <dbReference type="ARBA" id="ARBA00007998"/>
    </source>
</evidence>
<feature type="transmembrane region" description="Helical" evidence="8">
    <location>
        <begin position="304"/>
        <end position="327"/>
    </location>
</feature>
<organism evidence="9 10">
    <name type="scientific">Clostridium aciditolerans</name>
    <dbReference type="NCBI Taxonomy" id="339861"/>
    <lineage>
        <taxon>Bacteria</taxon>
        <taxon>Bacillati</taxon>
        <taxon>Bacillota</taxon>
        <taxon>Clostridia</taxon>
        <taxon>Eubacteriales</taxon>
        <taxon>Clostridiaceae</taxon>
        <taxon>Clostridium</taxon>
    </lineage>
</organism>
<keyword evidence="10" id="KW-1185">Reference proteome</keyword>
<dbReference type="PANTHER" id="PTHR34975">
    <property type="entry name" value="SPORE GERMINATION PROTEIN A2"/>
    <property type="match status" value="1"/>
</dbReference>
<dbReference type="PANTHER" id="PTHR34975:SF2">
    <property type="entry name" value="SPORE GERMINATION PROTEIN A2"/>
    <property type="match status" value="1"/>
</dbReference>
<comment type="subcellular location">
    <subcellularLocation>
        <location evidence="1">Membrane</location>
        <topology evidence="1">Multi-pass membrane protein</topology>
    </subcellularLocation>
</comment>
<evidence type="ECO:0000256" key="3">
    <source>
        <dbReference type="ARBA" id="ARBA00022448"/>
    </source>
</evidence>
<feature type="transmembrane region" description="Helical" evidence="8">
    <location>
        <begin position="180"/>
        <end position="201"/>
    </location>
</feature>
<feature type="transmembrane region" description="Helical" evidence="8">
    <location>
        <begin position="213"/>
        <end position="233"/>
    </location>
</feature>
<sequence>MDKLNFKHLFFIICATTIPALKTYPQVFMRHAKKESWISVTIAGIIIIFYFNYIIKVCVKNKCFSLYEIYTYAIGRLLGRIFLILFLVTLFLSLLGSASLETSVVHYNLFVESPNWYIALFIVLPGLYSVLKGKNSVIIVIMVSIIISVINGINLYILTYHFKEYRRLFPVFEKGISLDFFIGTAKALGLYASAAIALPYLAQIKEKERVRRCAIFTLIFVVQMIIVSTNGILTTFSIERANIIIFPKLIQTQLISYFGFIASGEFYVIFQVISGWFAKYVATLFCTLLILKELKIEKICNIRFLPYTISALVYIGALCTTNSLIGLFKFLEFYDFMCLINFFIMPIVIFIIYSFRAKRKTKQKQS</sequence>
<gene>
    <name evidence="9" type="ORF">I6U51_15705</name>
</gene>
<dbReference type="Proteomes" id="UP000622687">
    <property type="component" value="Unassembled WGS sequence"/>
</dbReference>
<feature type="transmembrane region" description="Helical" evidence="8">
    <location>
        <begin position="115"/>
        <end position="131"/>
    </location>
</feature>
<feature type="transmembrane region" description="Helical" evidence="8">
    <location>
        <begin position="36"/>
        <end position="56"/>
    </location>
</feature>
<keyword evidence="6 8" id="KW-1133">Transmembrane helix</keyword>
<evidence type="ECO:0000313" key="10">
    <source>
        <dbReference type="Proteomes" id="UP000622687"/>
    </source>
</evidence>
<keyword evidence="7 8" id="KW-0472">Membrane</keyword>
<evidence type="ECO:0000256" key="8">
    <source>
        <dbReference type="SAM" id="Phobius"/>
    </source>
</evidence>
<dbReference type="AlphaFoldDB" id="A0A934HVL9"/>
<dbReference type="EMBL" id="JAEEGB010000018">
    <property type="protein sequence ID" value="MBI6874128.1"/>
    <property type="molecule type" value="Genomic_DNA"/>
</dbReference>
<evidence type="ECO:0000256" key="7">
    <source>
        <dbReference type="ARBA" id="ARBA00023136"/>
    </source>
</evidence>
<keyword evidence="3" id="KW-0813">Transport</keyword>
<dbReference type="RefSeq" id="WP_211143533.1">
    <property type="nucleotide sequence ID" value="NZ_JAEEGB010000018.1"/>
</dbReference>
<proteinExistence type="inferred from homology"/>
<reference evidence="9" key="1">
    <citation type="submission" date="2020-12" db="EMBL/GenBank/DDBJ databases">
        <title>Clostridium thailandense sp. nov., a novel acetogenic bacterium isolated from peat land soil in Thailand.</title>
        <authorList>
            <person name="Chaikitkaew S."/>
            <person name="Birkeland N.K."/>
        </authorList>
    </citation>
    <scope>NUCLEOTIDE SEQUENCE</scope>
    <source>
        <strain evidence="9">DSM 17425</strain>
    </source>
</reference>
<feature type="transmembrane region" description="Helical" evidence="8">
    <location>
        <begin position="77"/>
        <end position="95"/>
    </location>
</feature>
<accession>A0A934HVL9</accession>
<comment type="caution">
    <text evidence="9">The sequence shown here is derived from an EMBL/GenBank/DDBJ whole genome shotgun (WGS) entry which is preliminary data.</text>
</comment>
<evidence type="ECO:0000256" key="4">
    <source>
        <dbReference type="ARBA" id="ARBA00022544"/>
    </source>
</evidence>
<dbReference type="NCBIfam" id="TIGR00912">
    <property type="entry name" value="2A0309"/>
    <property type="match status" value="1"/>
</dbReference>
<dbReference type="GO" id="GO:0009847">
    <property type="term" value="P:spore germination"/>
    <property type="evidence" value="ECO:0007669"/>
    <property type="project" value="InterPro"/>
</dbReference>
<evidence type="ECO:0000256" key="5">
    <source>
        <dbReference type="ARBA" id="ARBA00022692"/>
    </source>
</evidence>
<keyword evidence="4" id="KW-0309">Germination</keyword>
<comment type="similarity">
    <text evidence="2">Belongs to the amino acid-polyamine-organocation (APC) superfamily. Spore germination protein (SGP) (TC 2.A.3.9) family.</text>
</comment>
<dbReference type="Pfam" id="PF03845">
    <property type="entry name" value="Spore_permease"/>
    <property type="match status" value="1"/>
</dbReference>
<feature type="transmembrane region" description="Helical" evidence="8">
    <location>
        <begin position="333"/>
        <end position="355"/>
    </location>
</feature>
<evidence type="ECO:0000256" key="6">
    <source>
        <dbReference type="ARBA" id="ARBA00022989"/>
    </source>
</evidence>
<name>A0A934HVL9_9CLOT</name>
<protein>
    <submittedName>
        <fullName evidence="9">Endospore germination permease</fullName>
    </submittedName>
</protein>
<evidence type="ECO:0000256" key="1">
    <source>
        <dbReference type="ARBA" id="ARBA00004141"/>
    </source>
</evidence>
<keyword evidence="5 8" id="KW-0812">Transmembrane</keyword>
<dbReference type="InterPro" id="IPR004761">
    <property type="entry name" value="Spore_GerAB"/>
</dbReference>
<feature type="transmembrane region" description="Helical" evidence="8">
    <location>
        <begin position="266"/>
        <end position="292"/>
    </location>
</feature>
<feature type="transmembrane region" description="Helical" evidence="8">
    <location>
        <begin position="138"/>
        <end position="160"/>
    </location>
</feature>
<dbReference type="GO" id="GO:0016020">
    <property type="term" value="C:membrane"/>
    <property type="evidence" value="ECO:0007669"/>
    <property type="project" value="UniProtKB-SubCell"/>
</dbReference>